<gene>
    <name evidence="20" type="ORF">CAPTEDRAFT_19493</name>
</gene>
<dbReference type="STRING" id="283909.R7V6B0"/>
<organism evidence="20">
    <name type="scientific">Capitella teleta</name>
    <name type="common">Polychaete worm</name>
    <dbReference type="NCBI Taxonomy" id="283909"/>
    <lineage>
        <taxon>Eukaryota</taxon>
        <taxon>Metazoa</taxon>
        <taxon>Spiralia</taxon>
        <taxon>Lophotrochozoa</taxon>
        <taxon>Annelida</taxon>
        <taxon>Polychaeta</taxon>
        <taxon>Sedentaria</taxon>
        <taxon>Scolecida</taxon>
        <taxon>Capitellidae</taxon>
        <taxon>Capitella</taxon>
    </lineage>
</organism>
<dbReference type="HOGENOM" id="CLU_024293_4_0_1"/>
<comment type="subunit">
    <text evidence="11">Homooligomer. Binds signal sequences of proteins that are targeted to the endoplasmic reticulum. Interacts (via UBA domain) with GJA1 (not ubiquitinated) and with ubiquitin; both compete for the same binding site. Interacts (via UBA domain) with ubiquitin and with polyubiquitin chains. Interacts (via ubiquitin-like domain) with PSMD2 and PSMD4, regulatory subunits of the 26S proteasome. Interacts with ATXN1/SCA1; interaction with ATXN1 inhibits polyubiquitination of UBQLN4 and interferes with PSMD4 binding. Interacts with HERPUD1. Interacts (via ubiquitin-like domain) with UBQLN1 (via UBA domain). Interacts with UBQLN2. Interacts (via STI1 1 and 2 domains) with MAP1LC3A/B/C. Interacts with BAG6. Interacts with MRE11 (when ubiquitinated); interaction with ubiquitinated MRE11 leads to MRE11 removal from chromatin. Interacts with DESI1/POST; leading to nuclear export. Interacts with BCL2A1 and BCL2L10.</text>
</comment>
<evidence type="ECO:0000256" key="10">
    <source>
        <dbReference type="ARBA" id="ARBA00023204"/>
    </source>
</evidence>
<evidence type="ECO:0000256" key="7">
    <source>
        <dbReference type="ARBA" id="ARBA00022763"/>
    </source>
</evidence>
<reference evidence="22" key="1">
    <citation type="submission" date="2012-12" db="EMBL/GenBank/DDBJ databases">
        <authorList>
            <person name="Hellsten U."/>
            <person name="Grimwood J."/>
            <person name="Chapman J.A."/>
            <person name="Shapiro H."/>
            <person name="Aerts A."/>
            <person name="Otillar R.P."/>
            <person name="Terry A.Y."/>
            <person name="Boore J.L."/>
            <person name="Simakov O."/>
            <person name="Marletaz F."/>
            <person name="Cho S.-J."/>
            <person name="Edsinger-Gonzales E."/>
            <person name="Havlak P."/>
            <person name="Kuo D.-H."/>
            <person name="Larsson T."/>
            <person name="Lv J."/>
            <person name="Arendt D."/>
            <person name="Savage R."/>
            <person name="Osoegawa K."/>
            <person name="de Jong P."/>
            <person name="Lindberg D.R."/>
            <person name="Seaver E.C."/>
            <person name="Weisblat D.A."/>
            <person name="Putnam N.H."/>
            <person name="Grigoriev I.V."/>
            <person name="Rokhsar D.S."/>
        </authorList>
    </citation>
    <scope>NUCLEOTIDE SEQUENCE</scope>
    <source>
        <strain evidence="22">I ESC-2004</strain>
    </source>
</reference>
<dbReference type="Proteomes" id="UP000014760">
    <property type="component" value="Unassembled WGS sequence"/>
</dbReference>
<dbReference type="GO" id="GO:0006281">
    <property type="term" value="P:DNA repair"/>
    <property type="evidence" value="ECO:0007669"/>
    <property type="project" value="UniProtKB-KW"/>
</dbReference>
<keyword evidence="8" id="KW-0256">Endoplasmic reticulum</keyword>
<dbReference type="Pfam" id="PF00627">
    <property type="entry name" value="UBA"/>
    <property type="match status" value="1"/>
</dbReference>
<dbReference type="OrthoDB" id="6283019at2759"/>
<dbReference type="InterPro" id="IPR015940">
    <property type="entry name" value="UBA"/>
</dbReference>
<dbReference type="InterPro" id="IPR015496">
    <property type="entry name" value="Ubiquilin"/>
</dbReference>
<evidence type="ECO:0000259" key="18">
    <source>
        <dbReference type="PROSITE" id="PS50030"/>
    </source>
</evidence>
<dbReference type="InterPro" id="IPR006636">
    <property type="entry name" value="STI1_HS-bd"/>
</dbReference>
<evidence type="ECO:0000256" key="11">
    <source>
        <dbReference type="ARBA" id="ARBA00061737"/>
    </source>
</evidence>
<dbReference type="PROSITE" id="PS50053">
    <property type="entry name" value="UBIQUITIN_2"/>
    <property type="match status" value="1"/>
</dbReference>
<proteinExistence type="predicted"/>
<dbReference type="SUPFAM" id="SSF46934">
    <property type="entry name" value="UBA-like"/>
    <property type="match status" value="1"/>
</dbReference>
<evidence type="ECO:0000256" key="13">
    <source>
        <dbReference type="ARBA" id="ARBA00072293"/>
    </source>
</evidence>
<dbReference type="GO" id="GO:0005694">
    <property type="term" value="C:chromosome"/>
    <property type="evidence" value="ECO:0007669"/>
    <property type="project" value="UniProtKB-SubCell"/>
</dbReference>
<dbReference type="FunFam" id="1.10.260.100:FF:000003">
    <property type="entry name" value="Ubiquilin 1"/>
    <property type="match status" value="1"/>
</dbReference>
<evidence type="ECO:0000256" key="14">
    <source>
        <dbReference type="ARBA" id="ARBA00075189"/>
    </source>
</evidence>
<dbReference type="FunFam" id="3.10.20.90:FF:000095">
    <property type="entry name" value="Ubiquilin 4"/>
    <property type="match status" value="1"/>
</dbReference>
<dbReference type="Gene3D" id="1.10.260.100">
    <property type="match status" value="1"/>
</dbReference>
<evidence type="ECO:0000256" key="4">
    <source>
        <dbReference type="ARBA" id="ARBA00022454"/>
    </source>
</evidence>
<feature type="region of interest" description="Disordered" evidence="17">
    <location>
        <begin position="261"/>
        <end position="320"/>
    </location>
</feature>
<evidence type="ECO:0000256" key="17">
    <source>
        <dbReference type="SAM" id="MobiDB-lite"/>
    </source>
</evidence>
<name>R7V6B0_CAPTE</name>
<dbReference type="EMBL" id="KB294550">
    <property type="protein sequence ID" value="ELU14398.1"/>
    <property type="molecule type" value="Genomic_DNA"/>
</dbReference>
<keyword evidence="7" id="KW-0227">DNA damage</keyword>
<dbReference type="CDD" id="cd01808">
    <property type="entry name" value="Ubl_PLICs"/>
    <property type="match status" value="1"/>
</dbReference>
<evidence type="ECO:0000256" key="16">
    <source>
        <dbReference type="ARBA" id="ARBA00082590"/>
    </source>
</evidence>
<feature type="region of interest" description="Disordered" evidence="17">
    <location>
        <begin position="84"/>
        <end position="122"/>
    </location>
</feature>
<dbReference type="PANTHER" id="PTHR10677:SF3">
    <property type="entry name" value="FI07626P-RELATED"/>
    <property type="match status" value="1"/>
</dbReference>
<dbReference type="GO" id="GO:0031593">
    <property type="term" value="F:polyubiquitin modification-dependent protein binding"/>
    <property type="evidence" value="ECO:0007669"/>
    <property type="project" value="TreeGrafter"/>
</dbReference>
<dbReference type="Pfam" id="PF23195">
    <property type="entry name" value="UBQLN1"/>
    <property type="match status" value="1"/>
</dbReference>
<keyword evidence="10" id="KW-0234">DNA repair</keyword>
<dbReference type="FunFam" id="1.10.260.100:FF:000001">
    <property type="entry name" value="Ubiquilin 1"/>
    <property type="match status" value="1"/>
</dbReference>
<feature type="compositionally biased region" description="Low complexity" evidence="17">
    <location>
        <begin position="416"/>
        <end position="482"/>
    </location>
</feature>
<evidence type="ECO:0000259" key="19">
    <source>
        <dbReference type="PROSITE" id="PS50053"/>
    </source>
</evidence>
<dbReference type="GO" id="GO:0006511">
    <property type="term" value="P:ubiquitin-dependent protein catabolic process"/>
    <property type="evidence" value="ECO:0007669"/>
    <property type="project" value="TreeGrafter"/>
</dbReference>
<evidence type="ECO:0000256" key="9">
    <source>
        <dbReference type="ARBA" id="ARBA00022843"/>
    </source>
</evidence>
<feature type="compositionally biased region" description="Low complexity" evidence="17">
    <location>
        <begin position="263"/>
        <end position="278"/>
    </location>
</feature>
<dbReference type="EMBL" id="AMQN01004871">
    <property type="status" value="NOT_ANNOTATED_CDS"/>
    <property type="molecule type" value="Genomic_DNA"/>
</dbReference>
<dbReference type="EMBL" id="AMQN01004872">
    <property type="status" value="NOT_ANNOTATED_CDS"/>
    <property type="molecule type" value="Genomic_DNA"/>
</dbReference>
<evidence type="ECO:0000313" key="21">
    <source>
        <dbReference type="EnsemblMetazoa" id="CapteP19493"/>
    </source>
</evidence>
<dbReference type="AlphaFoldDB" id="R7V6B0"/>
<comment type="subcellular location">
    <subcellularLocation>
        <location evidence="2">Chromosome</location>
    </subcellularLocation>
    <subcellularLocation>
        <location evidence="3">Cytoplasm</location>
        <location evidence="3">Perinuclear region</location>
    </subcellularLocation>
    <subcellularLocation>
        <location evidence="1">Endoplasmic reticulum</location>
    </subcellularLocation>
</comment>
<evidence type="ECO:0000256" key="6">
    <source>
        <dbReference type="ARBA" id="ARBA00022553"/>
    </source>
</evidence>
<dbReference type="FunCoup" id="R7V6B0">
    <property type="interactions" value="1807"/>
</dbReference>
<evidence type="ECO:0000256" key="12">
    <source>
        <dbReference type="ARBA" id="ARBA00071717"/>
    </source>
</evidence>
<dbReference type="InterPro" id="IPR029071">
    <property type="entry name" value="Ubiquitin-like_domsf"/>
</dbReference>
<protein>
    <recommendedName>
        <fullName evidence="12">Ubiquilin</fullName>
    </recommendedName>
    <alternativeName>
        <fullName evidence="15">Ataxin-1 interacting ubiquitin-like protein</fullName>
    </alternativeName>
    <alternativeName>
        <fullName evidence="16">Ataxin-1 ubiquitin-like-interacting protein A1U</fullName>
    </alternativeName>
    <alternativeName>
        <fullName evidence="14">Connexin43-interacting protein of 75 kDa</fullName>
    </alternativeName>
    <alternativeName>
        <fullName evidence="13">Ubiquilin-4</fullName>
    </alternativeName>
</protein>
<evidence type="ECO:0000313" key="20">
    <source>
        <dbReference type="EMBL" id="ELU14398.1"/>
    </source>
</evidence>
<dbReference type="GO" id="GO:0005783">
    <property type="term" value="C:endoplasmic reticulum"/>
    <property type="evidence" value="ECO:0007669"/>
    <property type="project" value="UniProtKB-SubCell"/>
</dbReference>
<dbReference type="Gene3D" id="1.10.8.10">
    <property type="entry name" value="DNA helicase RuvA subunit, C-terminal domain"/>
    <property type="match status" value="1"/>
</dbReference>
<evidence type="ECO:0000256" key="15">
    <source>
        <dbReference type="ARBA" id="ARBA00082499"/>
    </source>
</evidence>
<dbReference type="OMA" id="EVRFQTQ"/>
<keyword evidence="5" id="KW-1017">Isopeptide bond</keyword>
<feature type="domain" description="UBA" evidence="18">
    <location>
        <begin position="508"/>
        <end position="552"/>
    </location>
</feature>
<accession>R7V6B0</accession>
<sequence length="555" mass="59622">MADGEDSGAKIKIVIKTPQGKKDVEVDGGADVKELKEEVAKVYETTVDRVCLIFAGKILKDGESLLKNGVKDGLAVHLVIKSGNRTQAEQPTSPSQAQTGSAPAPADTSQTPFGLGSLGGLPGMSGMGVGSANFMDMQQRMQREMMSNPEMMRQLMDNPMVQQLMSNPDVMRQLITSNPQMRELMERNPEITHMLNNPELMRQTMELARNPTMLQELMRTQDRAMSNLESIPGGFNALQRMYRDIQEPMMSAANEGFGQNPFAALAGGANPNAQQQGQENRDPLPNPWAPSSGSPASTTASASTTSATPPTGSSSSMFGTPAMQSLMSQMTQNPQLMQNMIQAPYMQDMMQALAANPELSQQMIANNPMFAGNPQMQEQMRTMMPMFMQQLQNPAVQNMMTNPRALQAMMQIQQGMQQLQQEAPGLPGMAGTAAAPPTASTSNNSSTSSTGPTTTSPATNLTDTTRSTAPSPAATTAPNATPQSGDQMSNFMAQMIQMMGSSGGLSQPPEQRYAAQLDQLTGMGFVNREANLQALIATVGDVNAAIDRLLQQIQR</sequence>
<dbReference type="InterPro" id="IPR009060">
    <property type="entry name" value="UBA-like_sf"/>
</dbReference>
<feature type="domain" description="Ubiquitin-like" evidence="19">
    <location>
        <begin position="11"/>
        <end position="81"/>
    </location>
</feature>
<dbReference type="SUPFAM" id="SSF54236">
    <property type="entry name" value="Ubiquitin-like"/>
    <property type="match status" value="1"/>
</dbReference>
<dbReference type="GO" id="GO:0048471">
    <property type="term" value="C:perinuclear region of cytoplasm"/>
    <property type="evidence" value="ECO:0007669"/>
    <property type="project" value="UniProtKB-SubCell"/>
</dbReference>
<evidence type="ECO:0000256" key="8">
    <source>
        <dbReference type="ARBA" id="ARBA00022824"/>
    </source>
</evidence>
<evidence type="ECO:0000256" key="3">
    <source>
        <dbReference type="ARBA" id="ARBA00004556"/>
    </source>
</evidence>
<dbReference type="CDD" id="cd14399">
    <property type="entry name" value="UBA_PLICs"/>
    <property type="match status" value="1"/>
</dbReference>
<dbReference type="Pfam" id="PF00240">
    <property type="entry name" value="ubiquitin"/>
    <property type="match status" value="1"/>
</dbReference>
<evidence type="ECO:0000256" key="2">
    <source>
        <dbReference type="ARBA" id="ARBA00004286"/>
    </source>
</evidence>
<dbReference type="PANTHER" id="PTHR10677">
    <property type="entry name" value="UBIQUILIN"/>
    <property type="match status" value="1"/>
</dbReference>
<dbReference type="PROSITE" id="PS50030">
    <property type="entry name" value="UBA"/>
    <property type="match status" value="1"/>
</dbReference>
<keyword evidence="22" id="KW-1185">Reference proteome</keyword>
<feature type="region of interest" description="Disordered" evidence="17">
    <location>
        <begin position="416"/>
        <end position="487"/>
    </location>
</feature>
<feature type="compositionally biased region" description="Low complexity" evidence="17">
    <location>
        <begin position="289"/>
        <end position="316"/>
    </location>
</feature>
<keyword evidence="9" id="KW-0832">Ubl conjugation</keyword>
<dbReference type="GO" id="GO:0005829">
    <property type="term" value="C:cytosol"/>
    <property type="evidence" value="ECO:0007669"/>
    <property type="project" value="UniProtKB-ARBA"/>
</dbReference>
<dbReference type="SMART" id="SM00213">
    <property type="entry name" value="UBQ"/>
    <property type="match status" value="1"/>
</dbReference>
<dbReference type="FunFam" id="1.10.8.10:FF:000079">
    <property type="entry name" value="Ubiquitin family protein"/>
    <property type="match status" value="1"/>
</dbReference>
<keyword evidence="6" id="KW-0597">Phosphoprotein</keyword>
<evidence type="ECO:0000313" key="22">
    <source>
        <dbReference type="Proteomes" id="UP000014760"/>
    </source>
</evidence>
<feature type="compositionally biased region" description="Polar residues" evidence="17">
    <location>
        <begin position="84"/>
        <end position="112"/>
    </location>
</feature>
<dbReference type="InterPro" id="IPR000626">
    <property type="entry name" value="Ubiquitin-like_dom"/>
</dbReference>
<dbReference type="SMART" id="SM00165">
    <property type="entry name" value="UBA"/>
    <property type="match status" value="1"/>
</dbReference>
<dbReference type="SMART" id="SM00727">
    <property type="entry name" value="STI1"/>
    <property type="match status" value="4"/>
</dbReference>
<evidence type="ECO:0000256" key="1">
    <source>
        <dbReference type="ARBA" id="ARBA00004240"/>
    </source>
</evidence>
<reference evidence="21" key="3">
    <citation type="submission" date="2015-06" db="UniProtKB">
        <authorList>
            <consortium name="EnsemblMetazoa"/>
        </authorList>
    </citation>
    <scope>IDENTIFICATION</scope>
</reference>
<evidence type="ECO:0000256" key="5">
    <source>
        <dbReference type="ARBA" id="ARBA00022499"/>
    </source>
</evidence>
<dbReference type="Gene3D" id="3.10.20.90">
    <property type="entry name" value="Phosphatidylinositol 3-kinase Catalytic Subunit, Chain A, domain 1"/>
    <property type="match status" value="1"/>
</dbReference>
<reference evidence="20 22" key="2">
    <citation type="journal article" date="2013" name="Nature">
        <title>Insights into bilaterian evolution from three spiralian genomes.</title>
        <authorList>
            <person name="Simakov O."/>
            <person name="Marletaz F."/>
            <person name="Cho S.J."/>
            <person name="Edsinger-Gonzales E."/>
            <person name="Havlak P."/>
            <person name="Hellsten U."/>
            <person name="Kuo D.H."/>
            <person name="Larsson T."/>
            <person name="Lv J."/>
            <person name="Arendt D."/>
            <person name="Savage R."/>
            <person name="Osoegawa K."/>
            <person name="de Jong P."/>
            <person name="Grimwood J."/>
            <person name="Chapman J.A."/>
            <person name="Shapiro H."/>
            <person name="Aerts A."/>
            <person name="Otillar R.P."/>
            <person name="Terry A.Y."/>
            <person name="Boore J.L."/>
            <person name="Grigoriev I.V."/>
            <person name="Lindberg D.R."/>
            <person name="Seaver E.C."/>
            <person name="Weisblat D.A."/>
            <person name="Putnam N.H."/>
            <person name="Rokhsar D.S."/>
        </authorList>
    </citation>
    <scope>NUCLEOTIDE SEQUENCE</scope>
    <source>
        <strain evidence="20 22">I ESC-2004</strain>
    </source>
</reference>
<keyword evidence="4" id="KW-0158">Chromosome</keyword>
<dbReference type="EnsemblMetazoa" id="CapteT19493">
    <property type="protein sequence ID" value="CapteP19493"/>
    <property type="gene ID" value="CapteG19493"/>
</dbReference>